<comment type="caution">
    <text evidence="1">The sequence shown here is derived from an EMBL/GenBank/DDBJ whole genome shotgun (WGS) entry which is preliminary data.</text>
</comment>
<name>A4BBI4_9GAMM</name>
<evidence type="ECO:0000313" key="1">
    <source>
        <dbReference type="EMBL" id="EAR10319.1"/>
    </source>
</evidence>
<organism evidence="1 2">
    <name type="scientific">Reinekea blandensis MED297</name>
    <dbReference type="NCBI Taxonomy" id="314283"/>
    <lineage>
        <taxon>Bacteria</taxon>
        <taxon>Pseudomonadati</taxon>
        <taxon>Pseudomonadota</taxon>
        <taxon>Gammaproteobacteria</taxon>
        <taxon>Oceanospirillales</taxon>
        <taxon>Saccharospirillaceae</taxon>
        <taxon>Reinekea</taxon>
    </lineage>
</organism>
<accession>A4BBI4</accession>
<dbReference type="InterPro" id="IPR005358">
    <property type="entry name" value="Puta_zinc/iron-chelating_dom"/>
</dbReference>
<evidence type="ECO:0000313" key="2">
    <source>
        <dbReference type="Proteomes" id="UP000005953"/>
    </source>
</evidence>
<dbReference type="Pfam" id="PF03692">
    <property type="entry name" value="CxxCxxCC"/>
    <property type="match status" value="1"/>
</dbReference>
<dbReference type="STRING" id="314283.MED297_00820"/>
<dbReference type="PANTHER" id="PTHR36931">
    <property type="entry name" value="UPF0153 PROTEIN YEIW"/>
    <property type="match status" value="1"/>
</dbReference>
<proteinExistence type="predicted"/>
<reference evidence="1 2" key="1">
    <citation type="submission" date="2006-02" db="EMBL/GenBank/DDBJ databases">
        <authorList>
            <person name="Pinhassi J."/>
            <person name="Pedros-Alio C."/>
            <person name="Ferriera S."/>
            <person name="Johnson J."/>
            <person name="Kravitz S."/>
            <person name="Halpern A."/>
            <person name="Remington K."/>
            <person name="Beeson K."/>
            <person name="Tran B."/>
            <person name="Rogers Y.-H."/>
            <person name="Friedman R."/>
            <person name="Venter J.C."/>
        </authorList>
    </citation>
    <scope>NUCLEOTIDE SEQUENCE [LARGE SCALE GENOMIC DNA]</scope>
    <source>
        <strain evidence="1 2">MED297</strain>
    </source>
</reference>
<dbReference type="AlphaFoldDB" id="A4BBI4"/>
<dbReference type="InterPro" id="IPR052572">
    <property type="entry name" value="UPF0153_domain"/>
</dbReference>
<dbReference type="Proteomes" id="UP000005953">
    <property type="component" value="Unassembled WGS sequence"/>
</dbReference>
<protein>
    <recommendedName>
        <fullName evidence="3">Proteinase inhibitor</fullName>
    </recommendedName>
</protein>
<dbReference type="HOGENOM" id="CLU_148512_0_1_6"/>
<dbReference type="PANTHER" id="PTHR36931:SF1">
    <property type="entry name" value="UPF0153 PROTEIN YEIW"/>
    <property type="match status" value="1"/>
</dbReference>
<dbReference type="RefSeq" id="WP_008046492.1">
    <property type="nucleotide sequence ID" value="NZ_CH724153.1"/>
</dbReference>
<dbReference type="EMBL" id="AAOE01000004">
    <property type="protein sequence ID" value="EAR10319.1"/>
    <property type="molecule type" value="Genomic_DNA"/>
</dbReference>
<keyword evidence="2" id="KW-1185">Reference proteome</keyword>
<evidence type="ECO:0008006" key="3">
    <source>
        <dbReference type="Google" id="ProtNLM"/>
    </source>
</evidence>
<dbReference type="OrthoDB" id="9803986at2"/>
<sequence length="91" mass="9932">MECRDGCGACCIAPAINQPFYGMPQGKPAGVACVHLDRHFRCVLFGDSRRPAVCGQFTPEPEFCGQSRDEALTIMLRLEGLIASDRQTNAE</sequence>
<gene>
    <name evidence="1" type="ORF">MED297_00820</name>
</gene>